<evidence type="ECO:0000313" key="2">
    <source>
        <dbReference type="EMBL" id="WCO65917.1"/>
    </source>
</evidence>
<dbReference type="AlphaFoldDB" id="A0AAF0BSW1"/>
<evidence type="ECO:0000313" key="3">
    <source>
        <dbReference type="Proteomes" id="UP001216390"/>
    </source>
</evidence>
<name>A0AAF0BSW1_9ACTN</name>
<gene>
    <name evidence="2" type="ORF">PO878_15550</name>
</gene>
<dbReference type="KEGG" id="ima:PO878_15550"/>
<dbReference type="Proteomes" id="UP001216390">
    <property type="component" value="Chromosome"/>
</dbReference>
<organism evidence="2 3">
    <name type="scientific">Iamia majanohamensis</name>
    <dbReference type="NCBI Taxonomy" id="467976"/>
    <lineage>
        <taxon>Bacteria</taxon>
        <taxon>Bacillati</taxon>
        <taxon>Actinomycetota</taxon>
        <taxon>Acidimicrobiia</taxon>
        <taxon>Acidimicrobiales</taxon>
        <taxon>Iamiaceae</taxon>
        <taxon>Iamia</taxon>
    </lineage>
</organism>
<dbReference type="Pfam" id="PF13338">
    <property type="entry name" value="AbiEi_4"/>
    <property type="match status" value="1"/>
</dbReference>
<dbReference type="EMBL" id="CP116942">
    <property type="protein sequence ID" value="WCO65917.1"/>
    <property type="molecule type" value="Genomic_DNA"/>
</dbReference>
<feature type="domain" description="AbiEi antitoxin N-terminal" evidence="1">
    <location>
        <begin position="7"/>
        <end position="51"/>
    </location>
</feature>
<dbReference type="InterPro" id="IPR025159">
    <property type="entry name" value="AbiEi_N"/>
</dbReference>
<reference evidence="2" key="1">
    <citation type="submission" date="2023-01" db="EMBL/GenBank/DDBJ databases">
        <title>The diversity of Class Acidimicrobiia in South China Sea sediment environments and the proposal of Iamia marina sp. nov., a novel species of the genus Iamia.</title>
        <authorList>
            <person name="He Y."/>
            <person name="Tian X."/>
        </authorList>
    </citation>
    <scope>NUCLEOTIDE SEQUENCE</scope>
    <source>
        <strain evidence="2">DSM 19957</strain>
    </source>
</reference>
<proteinExistence type="predicted"/>
<keyword evidence="3" id="KW-1185">Reference proteome</keyword>
<evidence type="ECO:0000259" key="1">
    <source>
        <dbReference type="Pfam" id="PF13338"/>
    </source>
</evidence>
<dbReference type="RefSeq" id="WP_272735443.1">
    <property type="nucleotide sequence ID" value="NZ_CP116942.1"/>
</dbReference>
<accession>A0AAF0BSW1</accession>
<sequence>MDPWTDLMDRAAARHGIVTYTELVAAGRSPQQIVHWCRTGFLVTVQRGVYRMGGAPDSLLARVSGAVLCFDGDAWASHHTASDVFALGVSRRDARIQVVREVALSAQRTGIQVHRSTLLPAHHLTTHQGIPITSPARTIFDLARTTGPHRLDQAIARATQRRLCTVAEIHRVLFDLGGRGRPGTRRLRSVLERWDAHEPATESELDQVGRALLQRVPGIEWQVPIADEQGHIRTVDGLIRATATVLEFDGAVFHDPPRAAELDVDQDRRLTALGYAVRRFRWHDLTRRDDLTLAEVHHLAAVPLARPA</sequence>
<protein>
    <submittedName>
        <fullName evidence="2">Type IV toxin-antitoxin system AbiEi family antitoxin domain-containing protein</fullName>
    </submittedName>
</protein>